<feature type="domain" description="Cadherin" evidence="2">
    <location>
        <begin position="68"/>
        <end position="120"/>
    </location>
</feature>
<dbReference type="GO" id="GO:0005509">
    <property type="term" value="F:calcium ion binding"/>
    <property type="evidence" value="ECO:0007669"/>
    <property type="project" value="UniProtKB-UniRule"/>
</dbReference>
<organism evidence="3 4">
    <name type="scientific">Globodera rostochiensis</name>
    <name type="common">Golden nematode worm</name>
    <name type="synonym">Heterodera rostochiensis</name>
    <dbReference type="NCBI Taxonomy" id="31243"/>
    <lineage>
        <taxon>Eukaryota</taxon>
        <taxon>Metazoa</taxon>
        <taxon>Ecdysozoa</taxon>
        <taxon>Nematoda</taxon>
        <taxon>Chromadorea</taxon>
        <taxon>Rhabditida</taxon>
        <taxon>Tylenchina</taxon>
        <taxon>Tylenchomorpha</taxon>
        <taxon>Tylenchoidea</taxon>
        <taxon>Heteroderidae</taxon>
        <taxon>Heteroderinae</taxon>
        <taxon>Globodera</taxon>
    </lineage>
</organism>
<evidence type="ECO:0000313" key="3">
    <source>
        <dbReference type="Proteomes" id="UP000887572"/>
    </source>
</evidence>
<sequence>MCGDIVSDLRCLPHVRSHKKKKTKQTAPLQLAYVTFRLHSQKDTPIGRQIVQAEAKWTIPQKIGTEDDKDEHVRLVDEEIRYKITNMDNEQHQMLRVDERSGAIFTAQEFDYEQQKQYTLLD</sequence>
<protein>
    <submittedName>
        <fullName evidence="4">Cadherin domain-containing protein</fullName>
    </submittedName>
</protein>
<dbReference type="CDD" id="cd11304">
    <property type="entry name" value="Cadherin_repeat"/>
    <property type="match status" value="1"/>
</dbReference>
<dbReference type="Proteomes" id="UP000887572">
    <property type="component" value="Unplaced"/>
</dbReference>
<accession>A0A914I8X1</accession>
<dbReference type="GO" id="GO:0007156">
    <property type="term" value="P:homophilic cell adhesion via plasma membrane adhesion molecules"/>
    <property type="evidence" value="ECO:0007669"/>
    <property type="project" value="InterPro"/>
</dbReference>
<keyword evidence="3" id="KW-1185">Reference proteome</keyword>
<evidence type="ECO:0000313" key="4">
    <source>
        <dbReference type="WBParaSite" id="Gr19_v10_g7987.t1"/>
    </source>
</evidence>
<dbReference type="InterPro" id="IPR002126">
    <property type="entry name" value="Cadherin-like_dom"/>
</dbReference>
<dbReference type="SUPFAM" id="SSF49313">
    <property type="entry name" value="Cadherin-like"/>
    <property type="match status" value="1"/>
</dbReference>
<dbReference type="InterPro" id="IPR015919">
    <property type="entry name" value="Cadherin-like_sf"/>
</dbReference>
<dbReference type="WBParaSite" id="Gr19_v10_g7987.t1">
    <property type="protein sequence ID" value="Gr19_v10_g7987.t1"/>
    <property type="gene ID" value="Gr19_v10_g7987"/>
</dbReference>
<evidence type="ECO:0000256" key="1">
    <source>
        <dbReference type="PROSITE-ProRule" id="PRU00043"/>
    </source>
</evidence>
<keyword evidence="1" id="KW-0106">Calcium</keyword>
<name>A0A914I8X1_GLORO</name>
<reference evidence="4" key="1">
    <citation type="submission" date="2022-11" db="UniProtKB">
        <authorList>
            <consortium name="WormBaseParasite"/>
        </authorList>
    </citation>
    <scope>IDENTIFICATION</scope>
</reference>
<dbReference type="GO" id="GO:0016020">
    <property type="term" value="C:membrane"/>
    <property type="evidence" value="ECO:0007669"/>
    <property type="project" value="InterPro"/>
</dbReference>
<evidence type="ECO:0000259" key="2">
    <source>
        <dbReference type="PROSITE" id="PS50268"/>
    </source>
</evidence>
<proteinExistence type="predicted"/>
<dbReference type="PROSITE" id="PS50268">
    <property type="entry name" value="CADHERIN_2"/>
    <property type="match status" value="1"/>
</dbReference>
<dbReference type="Gene3D" id="2.60.40.60">
    <property type="entry name" value="Cadherins"/>
    <property type="match status" value="1"/>
</dbReference>
<dbReference type="AlphaFoldDB" id="A0A914I8X1"/>